<comment type="caution">
    <text evidence="5">The sequence shown here is derived from an EMBL/GenBank/DDBJ whole genome shotgun (WGS) entry which is preliminary data.</text>
</comment>
<reference evidence="5" key="1">
    <citation type="submission" date="2023-08" db="EMBL/GenBank/DDBJ databases">
        <title>Reference Genome Resource for the Citrus Pathogen Phytophthora citrophthora.</title>
        <authorList>
            <person name="Moller H."/>
            <person name="Coetzee B."/>
            <person name="Rose L.J."/>
            <person name="Van Niekerk J.M."/>
        </authorList>
    </citation>
    <scope>NUCLEOTIDE SEQUENCE</scope>
    <source>
        <strain evidence="5">STE-U-9442</strain>
    </source>
</reference>
<dbReference type="PROSITE" id="PS00108">
    <property type="entry name" value="PROTEIN_KINASE_ST"/>
    <property type="match status" value="2"/>
</dbReference>
<evidence type="ECO:0000313" key="5">
    <source>
        <dbReference type="EMBL" id="KAK1931252.1"/>
    </source>
</evidence>
<dbReference type="SUPFAM" id="SSF56112">
    <property type="entry name" value="Protein kinase-like (PK-like)"/>
    <property type="match status" value="2"/>
</dbReference>
<feature type="domain" description="Protein kinase" evidence="4">
    <location>
        <begin position="300"/>
        <end position="572"/>
    </location>
</feature>
<feature type="transmembrane region" description="Helical" evidence="2">
    <location>
        <begin position="205"/>
        <end position="229"/>
    </location>
</feature>
<keyword evidence="2" id="KW-0812">Transmembrane</keyword>
<dbReference type="PANTHER" id="PTHR44329:SF214">
    <property type="entry name" value="PROTEIN KINASE DOMAIN-CONTAINING PROTEIN"/>
    <property type="match status" value="1"/>
</dbReference>
<evidence type="ECO:0000256" key="2">
    <source>
        <dbReference type="SAM" id="Phobius"/>
    </source>
</evidence>
<dbReference type="Pfam" id="PF00069">
    <property type="entry name" value="Pkinase"/>
    <property type="match status" value="2"/>
</dbReference>
<dbReference type="Proteomes" id="UP001259832">
    <property type="component" value="Unassembled WGS sequence"/>
</dbReference>
<feature type="region of interest" description="Disordered" evidence="1">
    <location>
        <begin position="834"/>
        <end position="855"/>
    </location>
</feature>
<feature type="transmembrane region" description="Helical" evidence="2">
    <location>
        <begin position="765"/>
        <end position="789"/>
    </location>
</feature>
<dbReference type="PANTHER" id="PTHR44329">
    <property type="entry name" value="SERINE/THREONINE-PROTEIN KINASE TNNI3K-RELATED"/>
    <property type="match status" value="1"/>
</dbReference>
<evidence type="ECO:0000313" key="6">
    <source>
        <dbReference type="Proteomes" id="UP001259832"/>
    </source>
</evidence>
<evidence type="ECO:0000259" key="4">
    <source>
        <dbReference type="PROSITE" id="PS50011"/>
    </source>
</evidence>
<dbReference type="GO" id="GO:0004674">
    <property type="term" value="F:protein serine/threonine kinase activity"/>
    <property type="evidence" value="ECO:0007669"/>
    <property type="project" value="TreeGrafter"/>
</dbReference>
<dbReference type="Gene3D" id="3.30.200.20">
    <property type="entry name" value="Phosphorylase Kinase, domain 1"/>
    <property type="match status" value="1"/>
</dbReference>
<dbReference type="InterPro" id="IPR051681">
    <property type="entry name" value="Ser/Thr_Kinases-Pseudokinases"/>
</dbReference>
<keyword evidence="3" id="KW-0732">Signal</keyword>
<evidence type="ECO:0000256" key="3">
    <source>
        <dbReference type="SAM" id="SignalP"/>
    </source>
</evidence>
<dbReference type="SMART" id="SM00220">
    <property type="entry name" value="S_TKc"/>
    <property type="match status" value="2"/>
</dbReference>
<protein>
    <submittedName>
        <fullName evidence="5">Serine/threonine-protein kinase drkA</fullName>
    </submittedName>
</protein>
<dbReference type="AlphaFoldDB" id="A0AAD9LD61"/>
<dbReference type="GO" id="GO:0005524">
    <property type="term" value="F:ATP binding"/>
    <property type="evidence" value="ECO:0007669"/>
    <property type="project" value="InterPro"/>
</dbReference>
<organism evidence="5 6">
    <name type="scientific">Phytophthora citrophthora</name>
    <dbReference type="NCBI Taxonomy" id="4793"/>
    <lineage>
        <taxon>Eukaryota</taxon>
        <taxon>Sar</taxon>
        <taxon>Stramenopiles</taxon>
        <taxon>Oomycota</taxon>
        <taxon>Peronosporomycetes</taxon>
        <taxon>Peronosporales</taxon>
        <taxon>Peronosporaceae</taxon>
        <taxon>Phytophthora</taxon>
    </lineage>
</organism>
<dbReference type="Gene3D" id="1.10.510.10">
    <property type="entry name" value="Transferase(Phosphotransferase) domain 1"/>
    <property type="match status" value="2"/>
</dbReference>
<dbReference type="InterPro" id="IPR000719">
    <property type="entry name" value="Prot_kinase_dom"/>
</dbReference>
<keyword evidence="5" id="KW-0418">Kinase</keyword>
<keyword evidence="5" id="KW-0808">Transferase</keyword>
<dbReference type="InterPro" id="IPR008271">
    <property type="entry name" value="Ser/Thr_kinase_AS"/>
</dbReference>
<dbReference type="PROSITE" id="PS50011">
    <property type="entry name" value="PROTEIN_KINASE_DOM"/>
    <property type="match status" value="2"/>
</dbReference>
<dbReference type="EMBL" id="JASMQC010000035">
    <property type="protein sequence ID" value="KAK1931252.1"/>
    <property type="molecule type" value="Genomic_DNA"/>
</dbReference>
<gene>
    <name evidence="5" type="ORF">P3T76_013441</name>
</gene>
<sequence>MALAGALTALLLLLMAVVVASRSTWVAQELFDVDTCSGTPVVVSLATVSRCSPSQCSSVEINNSTQFVNIECNVSDRFAYADEVFGEFNYIVVEDYAGPGCENLRLTTVLPAAGSCAESTMYGSFSIVSVLFGNGSAIIALYNDDGCEGSPHMEFVLDSGNISSGDCVRDYYKFYTSLSVSDFGSRSIVDDTGSSSTEGSSRASLSGAAILGIVLAAGAIGFLTAVFFWKRRSPREQMTDDSDCIVSYDSYSALQNRPKSIVVSTNTKSSYSREGREQRSISYFWDDDEIAASRVDRDKIEFERVISHGGYGQVMSGWFNGQHIAVKMLLPENRKSTRHLTSFLDEVKLMSTLEHMRIVQFIGVAWDSLSDICLLTEFMEGGDLRTLLSSYEAQNRPVGFDVTKATIALHIAHALTYLHSLDPPVLHRDLKSKNILLSATLDARLSDFGVSREHVDQTMTAGVGTSRWMAPEVMMGERYDDKADVFSMGVVLSELDLHAVPYSHAKDDSNPRRKIPSTAIVHLVAMGKLQVEFSCDGSMAKLGLACVAVDPDERPTATERWLFGAVVMAPLFGMPSFAMNWSAKELYSGSRCAGTPNVLRIIKTDTCEPETCTSRDLGGYTLFESGSCNVTDRFKYTQERFQGFDYVMMEEYAGVRCQHLVQTTVYPASGTCQKSSVLANSSDVVSLFSNGTAVILLFDNGDCGDNPSLQFKLDREKITNGECVQNQYRFYTGTASGSTDSSSSAYAYESQQLGGRSFEGKTEGLSWGAITGIVVGSVVCVAFMAFATFKYVRQREENKLGKDTGIAALAASYAGYPTPASALDAITLGSEASYSQGSTEGEEQKPRSRRNNMSGLSGMWDDEIIITARVPREKVIVQDLISRGGYGEVYSGLFNDEPVAVKMLLPEMRKSISHLNSFLAEVKLMATLNHERIVQFVGVAWDSLNDLCVLSEYMEGGDLRTLLKNCEEHNTPVGFDRSKATIALHVAHALTYLHSLSPAVLHRDLKSKNILLTAQLDAKLTDFGVSRERSDHTMTGGVGSSRWMAPEVMMGERYDDKADMFSFGVVLAELDQHALPYSNAKEDNAASRAMPDMAILQRVATGRLQIEFSSAAPKAIKELGMACVSLNPKDRPTASKALFKLHTILASGL</sequence>
<proteinExistence type="predicted"/>
<evidence type="ECO:0000256" key="1">
    <source>
        <dbReference type="SAM" id="MobiDB-lite"/>
    </source>
</evidence>
<keyword evidence="6" id="KW-1185">Reference proteome</keyword>
<accession>A0AAD9LD61</accession>
<keyword evidence="2" id="KW-0472">Membrane</keyword>
<keyword evidence="2" id="KW-1133">Transmembrane helix</keyword>
<name>A0AAD9LD61_9STRA</name>
<dbReference type="InterPro" id="IPR011009">
    <property type="entry name" value="Kinase-like_dom_sf"/>
</dbReference>
<feature type="domain" description="Protein kinase" evidence="4">
    <location>
        <begin position="875"/>
        <end position="1145"/>
    </location>
</feature>
<feature type="signal peptide" evidence="3">
    <location>
        <begin position="1"/>
        <end position="21"/>
    </location>
</feature>
<feature type="chain" id="PRO_5042128025" evidence="3">
    <location>
        <begin position="22"/>
        <end position="1149"/>
    </location>
</feature>